<evidence type="ECO:0000256" key="2">
    <source>
        <dbReference type="ARBA" id="ARBA00022679"/>
    </source>
</evidence>
<dbReference type="Pfam" id="PF10093">
    <property type="entry name" value="EarP"/>
    <property type="match status" value="1"/>
</dbReference>
<sequence length="121" mass="13533">MGEQAKPPLWLNLDYLSAEDWVDGCHGLPSPQANGLRKFFFFPGFTEKTGGLLREAALLPRCQAFRQAPNERASWATGSTYWPKARTPATCWYRKGASWATSATGWARRTWPWGRCIGAAP</sequence>
<name>A0A2A2M4U7_9BILA</name>
<dbReference type="GO" id="GO:0106361">
    <property type="term" value="F:protein-arginine rhamnosyltransferase activity"/>
    <property type="evidence" value="ECO:0007669"/>
    <property type="project" value="InterPro"/>
</dbReference>
<dbReference type="EMBL" id="LIAE01005311">
    <property type="protein sequence ID" value="PAV93423.1"/>
    <property type="molecule type" value="Genomic_DNA"/>
</dbReference>
<keyword evidence="1" id="KW-0328">Glycosyltransferase</keyword>
<organism evidence="3 4">
    <name type="scientific">Diploscapter pachys</name>
    <dbReference type="NCBI Taxonomy" id="2018661"/>
    <lineage>
        <taxon>Eukaryota</taxon>
        <taxon>Metazoa</taxon>
        <taxon>Ecdysozoa</taxon>
        <taxon>Nematoda</taxon>
        <taxon>Chromadorea</taxon>
        <taxon>Rhabditida</taxon>
        <taxon>Rhabditina</taxon>
        <taxon>Rhabditomorpha</taxon>
        <taxon>Rhabditoidea</taxon>
        <taxon>Rhabditidae</taxon>
        <taxon>Diploscapter</taxon>
    </lineage>
</organism>
<gene>
    <name evidence="3" type="ORF">WR25_07011</name>
</gene>
<comment type="caution">
    <text evidence="3">The sequence shown here is derived from an EMBL/GenBank/DDBJ whole genome shotgun (WGS) entry which is preliminary data.</text>
</comment>
<keyword evidence="4" id="KW-1185">Reference proteome</keyword>
<proteinExistence type="predicted"/>
<protein>
    <submittedName>
        <fullName evidence="3">Uncharacterized protein</fullName>
    </submittedName>
</protein>
<evidence type="ECO:0000256" key="1">
    <source>
        <dbReference type="ARBA" id="ARBA00022676"/>
    </source>
</evidence>
<accession>A0A2A2M4U7</accession>
<reference evidence="3 4" key="1">
    <citation type="journal article" date="2017" name="Curr. Biol.">
        <title>Genome architecture and evolution of a unichromosomal asexual nematode.</title>
        <authorList>
            <person name="Fradin H."/>
            <person name="Zegar C."/>
            <person name="Gutwein M."/>
            <person name="Lucas J."/>
            <person name="Kovtun M."/>
            <person name="Corcoran D."/>
            <person name="Baugh L.R."/>
            <person name="Kiontke K."/>
            <person name="Gunsalus K."/>
            <person name="Fitch D.H."/>
            <person name="Piano F."/>
        </authorList>
    </citation>
    <scope>NUCLEOTIDE SEQUENCE [LARGE SCALE GENOMIC DNA]</scope>
    <source>
        <strain evidence="3">PF1309</strain>
    </source>
</reference>
<keyword evidence="2" id="KW-0808">Transferase</keyword>
<dbReference type="Proteomes" id="UP000218231">
    <property type="component" value="Unassembled WGS sequence"/>
</dbReference>
<evidence type="ECO:0000313" key="4">
    <source>
        <dbReference type="Proteomes" id="UP000218231"/>
    </source>
</evidence>
<dbReference type="AlphaFoldDB" id="A0A2A2M4U7"/>
<evidence type="ECO:0000313" key="3">
    <source>
        <dbReference type="EMBL" id="PAV93423.1"/>
    </source>
</evidence>
<dbReference type="InterPro" id="IPR016633">
    <property type="entry name" value="EarP"/>
</dbReference>